<name>A0A9F7QVZ8_ICTPU</name>
<feature type="domain" description="AIG1-type G" evidence="5">
    <location>
        <begin position="34"/>
        <end position="219"/>
    </location>
</feature>
<dbReference type="InterPro" id="IPR006703">
    <property type="entry name" value="G_AIG1"/>
</dbReference>
<dbReference type="GeneID" id="108256882"/>
<evidence type="ECO:0000259" key="5">
    <source>
        <dbReference type="Pfam" id="PF04548"/>
    </source>
</evidence>
<dbReference type="PANTHER" id="PTHR10903:SF177">
    <property type="entry name" value="GTPASE IMAP FAMILY MEMBER 4-LIKE-RELATED"/>
    <property type="match status" value="1"/>
</dbReference>
<dbReference type="Proteomes" id="UP000221080">
    <property type="component" value="Chromosome 24"/>
</dbReference>
<evidence type="ECO:0000256" key="1">
    <source>
        <dbReference type="ARBA" id="ARBA00008535"/>
    </source>
</evidence>
<dbReference type="RefSeq" id="XP_053531040.1">
    <property type="nucleotide sequence ID" value="XM_053675065.1"/>
</dbReference>
<comment type="similarity">
    <text evidence="1">Belongs to the TRAFAC class TrmE-Era-EngA-EngB-Septin-like GTPase superfamily. AIG1/Toc34/Toc159-like paraseptin GTPase family. IAN subfamily.</text>
</comment>
<evidence type="ECO:0000256" key="2">
    <source>
        <dbReference type="ARBA" id="ARBA00022741"/>
    </source>
</evidence>
<protein>
    <submittedName>
        <fullName evidence="7">GTPase IMAP family member 9</fullName>
    </submittedName>
</protein>
<feature type="region of interest" description="Disordered" evidence="4">
    <location>
        <begin position="1"/>
        <end position="23"/>
    </location>
</feature>
<dbReference type="GO" id="GO:0005525">
    <property type="term" value="F:GTP binding"/>
    <property type="evidence" value="ECO:0007669"/>
    <property type="project" value="UniProtKB-KW"/>
</dbReference>
<accession>A0A9F7QVZ8</accession>
<reference evidence="7" key="2">
    <citation type="submission" date="2025-08" db="UniProtKB">
        <authorList>
            <consortium name="RefSeq"/>
        </authorList>
    </citation>
    <scope>IDENTIFICATION</scope>
    <source>
        <tissue evidence="7">Blood</tissue>
    </source>
</reference>
<dbReference type="KEGG" id="ipu:108256882"/>
<organism evidence="6 7">
    <name type="scientific">Ictalurus punctatus</name>
    <name type="common">Channel catfish</name>
    <name type="synonym">Silurus punctatus</name>
    <dbReference type="NCBI Taxonomy" id="7998"/>
    <lineage>
        <taxon>Eukaryota</taxon>
        <taxon>Metazoa</taxon>
        <taxon>Chordata</taxon>
        <taxon>Craniata</taxon>
        <taxon>Vertebrata</taxon>
        <taxon>Euteleostomi</taxon>
        <taxon>Actinopterygii</taxon>
        <taxon>Neopterygii</taxon>
        <taxon>Teleostei</taxon>
        <taxon>Ostariophysi</taxon>
        <taxon>Siluriformes</taxon>
        <taxon>Ictaluridae</taxon>
        <taxon>Ictalurus</taxon>
    </lineage>
</organism>
<evidence type="ECO:0000313" key="7">
    <source>
        <dbReference type="RefSeq" id="XP_053531040.1"/>
    </source>
</evidence>
<proteinExistence type="inferred from homology"/>
<gene>
    <name evidence="7" type="primary">LOC108256882</name>
</gene>
<keyword evidence="3" id="KW-0342">GTP-binding</keyword>
<sequence>MEKNMDQFPVQNQPRRNSIMEPPFLSTEDTSLRTIILGSSDHQQFSLTESILQSAVFDGADPHTILTTKTSGSLFGRNVTLVNTPNLDNYKFKEELKKAVRFSCPGPHAVLFTVNPLDMPPNAYEIFKPVVEYFGEQILDNTMIVLYHEEEQWRQSLEDKVMKNRDFRELLDQCHRRCLVFNGRGKESSMAKELLDKIDEMVAKHGVFSNLEYKDVAQQFTHQEIIVENQEKEGGRCSARGTGEEAFSG</sequence>
<dbReference type="Pfam" id="PF04548">
    <property type="entry name" value="AIG1"/>
    <property type="match status" value="1"/>
</dbReference>
<evidence type="ECO:0000313" key="6">
    <source>
        <dbReference type="Proteomes" id="UP000221080"/>
    </source>
</evidence>
<dbReference type="PANTHER" id="PTHR10903">
    <property type="entry name" value="GTPASE, IMAP FAMILY MEMBER-RELATED"/>
    <property type="match status" value="1"/>
</dbReference>
<dbReference type="InterPro" id="IPR027417">
    <property type="entry name" value="P-loop_NTPase"/>
</dbReference>
<keyword evidence="6" id="KW-1185">Reference proteome</keyword>
<dbReference type="InterPro" id="IPR045058">
    <property type="entry name" value="GIMA/IAN/Toc"/>
</dbReference>
<evidence type="ECO:0000256" key="3">
    <source>
        <dbReference type="ARBA" id="ARBA00023134"/>
    </source>
</evidence>
<dbReference type="Gene3D" id="3.40.50.300">
    <property type="entry name" value="P-loop containing nucleotide triphosphate hydrolases"/>
    <property type="match status" value="1"/>
</dbReference>
<dbReference type="OrthoDB" id="8871742at2759"/>
<dbReference type="AlphaFoldDB" id="A0A9F7QVZ8"/>
<evidence type="ECO:0000256" key="4">
    <source>
        <dbReference type="SAM" id="MobiDB-lite"/>
    </source>
</evidence>
<keyword evidence="2" id="KW-0547">Nucleotide-binding</keyword>
<reference evidence="6" key="1">
    <citation type="journal article" date="2016" name="Nat. Commun.">
        <title>The channel catfish genome sequence provides insights into the evolution of scale formation in teleosts.</title>
        <authorList>
            <person name="Liu Z."/>
            <person name="Liu S."/>
            <person name="Yao J."/>
            <person name="Bao L."/>
            <person name="Zhang J."/>
            <person name="Li Y."/>
            <person name="Jiang C."/>
            <person name="Sun L."/>
            <person name="Wang R."/>
            <person name="Zhang Y."/>
            <person name="Zhou T."/>
            <person name="Zeng Q."/>
            <person name="Fu Q."/>
            <person name="Gao S."/>
            <person name="Li N."/>
            <person name="Koren S."/>
            <person name="Jiang Y."/>
            <person name="Zimin A."/>
            <person name="Xu P."/>
            <person name="Phillippy A.M."/>
            <person name="Geng X."/>
            <person name="Song L."/>
            <person name="Sun F."/>
            <person name="Li C."/>
            <person name="Wang X."/>
            <person name="Chen A."/>
            <person name="Jin Y."/>
            <person name="Yuan Z."/>
            <person name="Yang Y."/>
            <person name="Tan S."/>
            <person name="Peatman E."/>
            <person name="Lu J."/>
            <person name="Qin Z."/>
            <person name="Dunham R."/>
            <person name="Li Z."/>
            <person name="Sonstegard T."/>
            <person name="Feng J."/>
            <person name="Danzmann R.G."/>
            <person name="Schroeder S."/>
            <person name="Scheffler B."/>
            <person name="Duke M.V."/>
            <person name="Ballard L."/>
            <person name="Kucuktas H."/>
            <person name="Kaltenboeck L."/>
            <person name="Liu H."/>
            <person name="Armbruster J."/>
            <person name="Xie Y."/>
            <person name="Kirby M.L."/>
            <person name="Tian Y."/>
            <person name="Flanagan M.E."/>
            <person name="Mu W."/>
            <person name="Waldbieser G.C."/>
        </authorList>
    </citation>
    <scope>NUCLEOTIDE SEQUENCE [LARGE SCALE GENOMIC DNA]</scope>
    <source>
        <strain evidence="6">SDA103</strain>
    </source>
</reference>